<name>A0A9Q5D9S8_9BACT</name>
<keyword evidence="4" id="KW-1185">Reference proteome</keyword>
<protein>
    <recommendedName>
        <fullName evidence="2">CCDC81-like prokaryotic HU domain-containing protein</fullName>
    </recommendedName>
</protein>
<feature type="domain" description="CCDC81-like prokaryotic HU" evidence="2">
    <location>
        <begin position="3"/>
        <end position="53"/>
    </location>
</feature>
<reference evidence="3" key="1">
    <citation type="submission" date="2020-05" db="EMBL/GenBank/DDBJ databases">
        <title>Chitinophaga laudate sp. nov., isolated from a tropical peat swamp.</title>
        <authorList>
            <person name="Goh C.B.S."/>
            <person name="Lee M.S."/>
            <person name="Parimannan S."/>
            <person name="Pasbakhsh P."/>
            <person name="Yule C.M."/>
            <person name="Rajandas H."/>
            <person name="Loke S."/>
            <person name="Croft L."/>
            <person name="Tan J.B.L."/>
        </authorList>
    </citation>
    <scope>NUCLEOTIDE SEQUENCE</scope>
    <source>
        <strain evidence="3">Mgbs1</strain>
    </source>
</reference>
<dbReference type="Proteomes" id="UP000281028">
    <property type="component" value="Unassembled WGS sequence"/>
</dbReference>
<dbReference type="InterPro" id="IPR040495">
    <property type="entry name" value="HU-CCDC81_bac_1"/>
</dbReference>
<keyword evidence="1" id="KW-0812">Transmembrane</keyword>
<dbReference type="AlphaFoldDB" id="A0A9Q5D9S8"/>
<keyword evidence="1" id="KW-0472">Membrane</keyword>
<evidence type="ECO:0000313" key="4">
    <source>
        <dbReference type="Proteomes" id="UP000281028"/>
    </source>
</evidence>
<evidence type="ECO:0000313" key="3">
    <source>
        <dbReference type="EMBL" id="NSL87926.1"/>
    </source>
</evidence>
<keyword evidence="1" id="KW-1133">Transmembrane helix</keyword>
<evidence type="ECO:0000259" key="2">
    <source>
        <dbReference type="Pfam" id="PF18174"/>
    </source>
</evidence>
<feature type="transmembrane region" description="Helical" evidence="1">
    <location>
        <begin position="178"/>
        <end position="198"/>
    </location>
</feature>
<comment type="caution">
    <text evidence="3">The sequence shown here is derived from an EMBL/GenBank/DDBJ whole genome shotgun (WGS) entry which is preliminary data.</text>
</comment>
<proteinExistence type="predicted"/>
<dbReference type="Pfam" id="PF18174">
    <property type="entry name" value="HU-CCDC81_bac_1"/>
    <property type="match status" value="1"/>
</dbReference>
<dbReference type="EMBL" id="RIAR02000001">
    <property type="protein sequence ID" value="NSL87926.1"/>
    <property type="molecule type" value="Genomic_DNA"/>
</dbReference>
<sequence>MIIQQYIQEVLFRQRVCVVPQLGTFSIQHFPAQYNASAQTLMPPRDQIIFSQSWQDDGSLLEWIGLKENLVPSVAQRKMEKYLEELKASLKDGKTLELAGIGKLQGDFTGNVHFYAEELPINPESLPISPIHRQPATPVAPEPPVSTEPLPLQELEPVMTEEEEDTLEAVTDNSIFSWWRAAAALAFLLGGLAIWYFVSRQAPRAETAETPDMPAHDTAATAVTPADSATIAATPVVSDSISYLIVIEAYKDSTTAAKKMARRKSWKQFELVLIKKDSLYSIALPVTSLPADTTARLDSTRSKYGTAHLKF</sequence>
<organism evidence="3 4">
    <name type="scientific">Chitinophaga solisilvae</name>
    <dbReference type="NCBI Taxonomy" id="1233460"/>
    <lineage>
        <taxon>Bacteria</taxon>
        <taxon>Pseudomonadati</taxon>
        <taxon>Bacteroidota</taxon>
        <taxon>Chitinophagia</taxon>
        <taxon>Chitinophagales</taxon>
        <taxon>Chitinophagaceae</taxon>
        <taxon>Chitinophaga</taxon>
    </lineage>
</organism>
<accession>A0A9Q5D9S8</accession>
<gene>
    <name evidence="3" type="ORF">ECE50_013850</name>
</gene>
<evidence type="ECO:0000256" key="1">
    <source>
        <dbReference type="SAM" id="Phobius"/>
    </source>
</evidence>